<organism evidence="2 3">
    <name type="scientific">Flavobacterium phage FCL-2</name>
    <dbReference type="NCBI Taxonomy" id="908819"/>
    <lineage>
        <taxon>Viruses</taxon>
        <taxon>Duplodnaviria</taxon>
        <taxon>Heunggongvirae</taxon>
        <taxon>Uroviricota</taxon>
        <taxon>Caudoviricetes</taxon>
        <taxon>Ficleduovirus</taxon>
        <taxon>Ficleduovirus FCL2</taxon>
    </lineage>
</organism>
<keyword evidence="1" id="KW-0812">Transmembrane</keyword>
<accession>A0A0A0YSY0</accession>
<feature type="transmembrane region" description="Helical" evidence="1">
    <location>
        <begin position="96"/>
        <end position="124"/>
    </location>
</feature>
<sequence length="127" mass="14727">MKKLSILLFTFFIVSCGSRKVETSINSTEKETETNSNYKFDKLSLEPVDIQKPIIVQGKEYYNTKVIRHYEEGEKIEKAKTEETEKDKKTERDNTMLFIGIALIGAFGFLFMLVILVIGLIIYFRKT</sequence>
<dbReference type="PROSITE" id="PS51257">
    <property type="entry name" value="PROKAR_LIPOPROTEIN"/>
    <property type="match status" value="1"/>
</dbReference>
<protein>
    <recommendedName>
        <fullName evidence="4">Lipoprotein</fullName>
    </recommendedName>
</protein>
<evidence type="ECO:0000313" key="2">
    <source>
        <dbReference type="EMBL" id="AIX11874.1"/>
    </source>
</evidence>
<dbReference type="EMBL" id="KM873719">
    <property type="protein sequence ID" value="AIX11874.1"/>
    <property type="molecule type" value="Genomic_DNA"/>
</dbReference>
<proteinExistence type="predicted"/>
<evidence type="ECO:0000256" key="1">
    <source>
        <dbReference type="SAM" id="Phobius"/>
    </source>
</evidence>
<keyword evidence="1" id="KW-1133">Transmembrane helix</keyword>
<keyword evidence="1" id="KW-0472">Membrane</keyword>
<dbReference type="RefSeq" id="YP_009140520.1">
    <property type="nucleotide sequence ID" value="NC_027125.1"/>
</dbReference>
<evidence type="ECO:0000313" key="3">
    <source>
        <dbReference type="Proteomes" id="UP000030329"/>
    </source>
</evidence>
<keyword evidence="3" id="KW-1185">Reference proteome</keyword>
<dbReference type="Proteomes" id="UP000030329">
    <property type="component" value="Segment"/>
</dbReference>
<evidence type="ECO:0008006" key="4">
    <source>
        <dbReference type="Google" id="ProtNLM"/>
    </source>
</evidence>
<dbReference type="GeneID" id="24405088"/>
<name>A0A0A0YSY0_9CAUD</name>
<dbReference type="OrthoDB" id="32733at10239"/>
<dbReference type="KEGG" id="vg:24405088"/>
<reference evidence="2 3" key="1">
    <citation type="journal article" date="2015" name="Front. Microbiol.">
        <title>The use of phage FCL-2 as an alternative to chemotherapy against columnaris disease in aquaculture.</title>
        <authorList>
            <person name="Laanto E."/>
            <person name="Bamford J.K."/>
            <person name="Ravantti J.J."/>
            <person name="Sundberg L.R."/>
        </authorList>
    </citation>
    <scope>NUCLEOTIDE SEQUENCE [LARGE SCALE GENOMIC DNA]</scope>
</reference>